<evidence type="ECO:0000313" key="2">
    <source>
        <dbReference type="EMBL" id="KAF7785725.1"/>
    </source>
</evidence>
<evidence type="ECO:0000313" key="3">
    <source>
        <dbReference type="Proteomes" id="UP000016480"/>
    </source>
</evidence>
<proteinExistence type="predicted"/>
<name>A0A8T0C6V0_9GAMM</name>
<dbReference type="AlphaFoldDB" id="A0A8T0C6V0"/>
<reference evidence="2 3" key="1">
    <citation type="journal article" date="2012" name="J. Bacteriol.">
        <title>Genome sequence of the cycloprodigiosin-producing bacterial strain Pseudoalteromonas rubra ATCC 29570(T).</title>
        <authorList>
            <person name="Xie B.B."/>
            <person name="Shu Y.L."/>
            <person name="Qin Q.L."/>
            <person name="Rong J.C."/>
            <person name="Zhang X.Y."/>
            <person name="Chen X.L."/>
            <person name="Zhou B.C."/>
            <person name="Zhang Y.Z."/>
        </authorList>
    </citation>
    <scope>NUCLEOTIDE SEQUENCE [LARGE SCALE GENOMIC DNA]</scope>
    <source>
        <strain evidence="2 3">DSM 6842</strain>
    </source>
</reference>
<gene>
    <name evidence="2" type="ORF">PRUB_a0092</name>
</gene>
<sequence>MTTELAFDVNDPDFLCFLPPSFEGKVEFSWTDFNIHDTGVATLEAVNFALDNLAYSYSFPIQDLMQGREYNAFDGWSRQLLETPYAVTENDYRVVLAHVDGVINAALSPIKTPLNSDGGNTSDDNALDLLSVDVVYLSGEENEEACWQALLKERGIGDYFSPINVSRCQDLKAEVTVRFLHRQDTQKNRLALASTLQQALLPYAIPQYKIANSLSAEQILQPALNPSGFSKQIIVANLYAVLEDLSFVSSVQSIALKKAGDKEGFQYALIEYAEPMFSRLSALSINDDAVLISSWWENEQGLKADKRSELDKEQVRAGQYRELGKFNSLQLSYTDNYQIGNNLPADSQQSVPLRSFLYFMDQVRADRGAQMDNFSNLFAIPHVSNSREARRLADKSLYTHSLLNSKYYAGVLSNSDKWDTGNASSDQAYVSTMYDLEQADKRLNFLLALHGVSNLKPATKTQGELGAKTVDAHRAEQIRCFQQELQFKQAYLSLLQYGPNIDSCDDLPAIFRSTALQRAQQLIHLQLKDIGIENVFLLEHCFLAPVWQHSSDKAIRLNFGVSVFLFFDQGSSDRATELNEADKARVLDRVASILPVYMIPNIKYVINGGGSDVDSFKALLHDAFIPNINEQQQGLLAQYHPEKPLRDEQQRRSMEELYNDWVLPNRDWIDYRTETAQAQEIRQLEQKLSEERAKGLQEIEALKQQFAALINKEQGHD</sequence>
<feature type="coiled-coil region" evidence="1">
    <location>
        <begin position="674"/>
        <end position="705"/>
    </location>
</feature>
<organism evidence="2 3">
    <name type="scientific">Pseudoalteromonas rubra</name>
    <dbReference type="NCBI Taxonomy" id="43658"/>
    <lineage>
        <taxon>Bacteria</taxon>
        <taxon>Pseudomonadati</taxon>
        <taxon>Pseudomonadota</taxon>
        <taxon>Gammaproteobacteria</taxon>
        <taxon>Alteromonadales</taxon>
        <taxon>Pseudoalteromonadaceae</taxon>
        <taxon>Pseudoalteromonas</taxon>
    </lineage>
</organism>
<accession>A0A8T0C6V0</accession>
<evidence type="ECO:0000256" key="1">
    <source>
        <dbReference type="SAM" id="Coils"/>
    </source>
</evidence>
<dbReference type="EMBL" id="AHCD03000035">
    <property type="protein sequence ID" value="KAF7785725.1"/>
    <property type="molecule type" value="Genomic_DNA"/>
</dbReference>
<keyword evidence="1" id="KW-0175">Coiled coil</keyword>
<dbReference type="GeneID" id="61357941"/>
<comment type="caution">
    <text evidence="2">The sequence shown here is derived from an EMBL/GenBank/DDBJ whole genome shotgun (WGS) entry which is preliminary data.</text>
</comment>
<protein>
    <submittedName>
        <fullName evidence="2">Uncharacterized protein</fullName>
    </submittedName>
</protein>
<dbReference type="Proteomes" id="UP000016480">
    <property type="component" value="Unassembled WGS sequence"/>
</dbReference>
<dbReference type="RefSeq" id="WP_010386075.1">
    <property type="nucleotide sequence ID" value="NZ_AHCD03000035.1"/>
</dbReference>